<protein>
    <recommendedName>
        <fullName evidence="4">Lipoprotein</fullName>
    </recommendedName>
</protein>
<comment type="caution">
    <text evidence="2">The sequence shown here is derived from an EMBL/GenBank/DDBJ whole genome shotgun (WGS) entry which is preliminary data.</text>
</comment>
<dbReference type="PROSITE" id="PS51318">
    <property type="entry name" value="TAT"/>
    <property type="match status" value="1"/>
</dbReference>
<sequence length="209" mass="20279">MPLPHPSRTPSGPRRRTLLASAAGAALLTGCSAGPEESAKRASGTPSVAERVRARAAQESSGLVARYDAALAVHPALAARLAPLRAEVVRHVAAFGGVGTASPSPSATGDRTGTGPGTGGPSAPVPGSAPAAPATAPAGVSAPPSAAPPSAVAPATERDALVGLAAAERALADRRAAELLEVPGELARLLASVAAAGAAHAYLLTEGTR</sequence>
<feature type="compositionally biased region" description="Low complexity" evidence="1">
    <location>
        <begin position="121"/>
        <end position="154"/>
    </location>
</feature>
<evidence type="ECO:0000313" key="3">
    <source>
        <dbReference type="Proteomes" id="UP001243364"/>
    </source>
</evidence>
<dbReference type="EMBL" id="JAUSYA010000001">
    <property type="protein sequence ID" value="MDQ0686609.1"/>
    <property type="molecule type" value="Genomic_DNA"/>
</dbReference>
<dbReference type="Proteomes" id="UP001243364">
    <property type="component" value="Unassembled WGS sequence"/>
</dbReference>
<feature type="region of interest" description="Disordered" evidence="1">
    <location>
        <begin position="97"/>
        <end position="154"/>
    </location>
</feature>
<feature type="region of interest" description="Disordered" evidence="1">
    <location>
        <begin position="31"/>
        <end position="58"/>
    </location>
</feature>
<feature type="compositionally biased region" description="Polar residues" evidence="1">
    <location>
        <begin position="101"/>
        <end position="111"/>
    </location>
</feature>
<dbReference type="InterPro" id="IPR006311">
    <property type="entry name" value="TAT_signal"/>
</dbReference>
<evidence type="ECO:0000256" key="1">
    <source>
        <dbReference type="SAM" id="MobiDB-lite"/>
    </source>
</evidence>
<name>A0ABU0Q7N9_STRAH</name>
<reference evidence="2 3" key="1">
    <citation type="submission" date="2023-07" db="EMBL/GenBank/DDBJ databases">
        <title>Comparative genomics of wheat-associated soil bacteria to identify genetic determinants of phenazine resistance.</title>
        <authorList>
            <person name="Mouncey N."/>
        </authorList>
    </citation>
    <scope>NUCLEOTIDE SEQUENCE [LARGE SCALE GENOMIC DNA]</scope>
    <source>
        <strain evidence="2 3">W4I19-2</strain>
    </source>
</reference>
<organism evidence="2 3">
    <name type="scientific">Streptomyces achromogenes</name>
    <dbReference type="NCBI Taxonomy" id="67255"/>
    <lineage>
        <taxon>Bacteria</taxon>
        <taxon>Bacillati</taxon>
        <taxon>Actinomycetota</taxon>
        <taxon>Actinomycetes</taxon>
        <taxon>Kitasatosporales</taxon>
        <taxon>Streptomycetaceae</taxon>
        <taxon>Streptomyces</taxon>
    </lineage>
</organism>
<evidence type="ECO:0008006" key="4">
    <source>
        <dbReference type="Google" id="ProtNLM"/>
    </source>
</evidence>
<gene>
    <name evidence="2" type="ORF">QFZ56_005572</name>
</gene>
<evidence type="ECO:0000313" key="2">
    <source>
        <dbReference type="EMBL" id="MDQ0686609.1"/>
    </source>
</evidence>
<dbReference type="RefSeq" id="WP_307046321.1">
    <property type="nucleotide sequence ID" value="NZ_JAUSYA010000001.1"/>
</dbReference>
<accession>A0ABU0Q7N9</accession>
<proteinExistence type="predicted"/>
<keyword evidence="3" id="KW-1185">Reference proteome</keyword>